<gene>
    <name evidence="2" type="primary">AlNc14C242G9496</name>
    <name evidence="2" type="ORF">ALNC14_106350</name>
</gene>
<reference evidence="2" key="1">
    <citation type="journal article" date="2011" name="PLoS Biol.">
        <title>Gene gain and loss during evolution of obligate parasitism in the white rust pathogen of Arabidopsis thaliana.</title>
        <authorList>
            <person name="Kemen E."/>
            <person name="Gardiner A."/>
            <person name="Schultz-Larsen T."/>
            <person name="Kemen A.C."/>
            <person name="Balmuth A.L."/>
            <person name="Robert-Seilaniantz A."/>
            <person name="Bailey K."/>
            <person name="Holub E."/>
            <person name="Studholme D.J."/>
            <person name="Maclean D."/>
            <person name="Jones J.D."/>
        </authorList>
    </citation>
    <scope>NUCLEOTIDE SEQUENCE</scope>
</reference>
<name>F0WT06_9STRA</name>
<accession>F0WT06</accession>
<sequence length="103" mass="11484">MAGVFLYVPSTQSEQEPLERFTRVENIANISRHIHRLPPAARHSDSQVHLVALAHSYILLAEQKLDSHKKFTSGSGNTKSLRDASNDAFNDLPHSDAQYGEDT</sequence>
<reference evidence="2" key="2">
    <citation type="submission" date="2011-02" db="EMBL/GenBank/DDBJ databases">
        <authorList>
            <person name="MacLean D."/>
        </authorList>
    </citation>
    <scope>NUCLEOTIDE SEQUENCE</scope>
</reference>
<proteinExistence type="predicted"/>
<evidence type="ECO:0000256" key="1">
    <source>
        <dbReference type="SAM" id="MobiDB-lite"/>
    </source>
</evidence>
<protein>
    <submittedName>
        <fullName evidence="2">AlNc14C242G9496 protein</fullName>
    </submittedName>
</protein>
<evidence type="ECO:0000313" key="2">
    <source>
        <dbReference type="EMBL" id="CCA24491.1"/>
    </source>
</evidence>
<organism evidence="2">
    <name type="scientific">Albugo laibachii Nc14</name>
    <dbReference type="NCBI Taxonomy" id="890382"/>
    <lineage>
        <taxon>Eukaryota</taxon>
        <taxon>Sar</taxon>
        <taxon>Stramenopiles</taxon>
        <taxon>Oomycota</taxon>
        <taxon>Peronosporomycetes</taxon>
        <taxon>Albuginales</taxon>
        <taxon>Albuginaceae</taxon>
        <taxon>Albugo</taxon>
    </lineage>
</organism>
<dbReference type="EMBL" id="FR824287">
    <property type="protein sequence ID" value="CCA24491.1"/>
    <property type="molecule type" value="Genomic_DNA"/>
</dbReference>
<feature type="region of interest" description="Disordered" evidence="1">
    <location>
        <begin position="69"/>
        <end position="103"/>
    </location>
</feature>
<dbReference type="HOGENOM" id="CLU_2268856_0_0_1"/>
<dbReference type="AlphaFoldDB" id="F0WT06"/>